<gene>
    <name evidence="7" type="ORF">EHS24_005674</name>
</gene>
<dbReference type="InterPro" id="IPR005123">
    <property type="entry name" value="Oxoglu/Fe-dep_dioxygenase_dom"/>
</dbReference>
<evidence type="ECO:0000313" key="7">
    <source>
        <dbReference type="EMBL" id="RSH84168.1"/>
    </source>
</evidence>
<accession>A0A427XZ50</accession>
<dbReference type="OrthoDB" id="6614653at2759"/>
<dbReference type="SUPFAM" id="SSF51197">
    <property type="entry name" value="Clavaminate synthase-like"/>
    <property type="match status" value="1"/>
</dbReference>
<dbReference type="GeneID" id="39590217"/>
<organism evidence="7 8">
    <name type="scientific">Apiotrichum porosum</name>
    <dbReference type="NCBI Taxonomy" id="105984"/>
    <lineage>
        <taxon>Eukaryota</taxon>
        <taxon>Fungi</taxon>
        <taxon>Dikarya</taxon>
        <taxon>Basidiomycota</taxon>
        <taxon>Agaricomycotina</taxon>
        <taxon>Tremellomycetes</taxon>
        <taxon>Trichosporonales</taxon>
        <taxon>Trichosporonaceae</taxon>
        <taxon>Apiotrichum</taxon>
    </lineage>
</organism>
<name>A0A427XZ50_9TREE</name>
<dbReference type="PROSITE" id="PS51471">
    <property type="entry name" value="FE2OG_OXY"/>
    <property type="match status" value="1"/>
</dbReference>
<keyword evidence="8" id="KW-1185">Reference proteome</keyword>
<keyword evidence="2" id="KW-0223">Dioxygenase</keyword>
<evidence type="ECO:0000256" key="2">
    <source>
        <dbReference type="ARBA" id="ARBA00022964"/>
    </source>
</evidence>
<reference evidence="7 8" key="1">
    <citation type="submission" date="2018-11" db="EMBL/GenBank/DDBJ databases">
        <title>Genome sequence of Apiotrichum porosum DSM 27194.</title>
        <authorList>
            <person name="Aliyu H."/>
            <person name="Gorte O."/>
            <person name="Ochsenreither K."/>
        </authorList>
    </citation>
    <scope>NUCLEOTIDE SEQUENCE [LARGE SCALE GENOMIC DNA]</scope>
    <source>
        <strain evidence="7 8">DSM 27194</strain>
    </source>
</reference>
<dbReference type="STRING" id="105984.A0A427XZ50"/>
<keyword evidence="4 5" id="KW-0408">Iron</keyword>
<evidence type="ECO:0000256" key="5">
    <source>
        <dbReference type="PIRSR" id="PIRSR604574-2"/>
    </source>
</evidence>
<dbReference type="Proteomes" id="UP000279236">
    <property type="component" value="Unassembled WGS sequence"/>
</dbReference>
<evidence type="ECO:0000259" key="6">
    <source>
        <dbReference type="PROSITE" id="PS51471"/>
    </source>
</evidence>
<dbReference type="PANTHER" id="PTHR16557:SF2">
    <property type="entry name" value="NUCLEIC ACID DIOXYGENASE ALKBH1"/>
    <property type="match status" value="1"/>
</dbReference>
<evidence type="ECO:0000313" key="8">
    <source>
        <dbReference type="Proteomes" id="UP000279236"/>
    </source>
</evidence>
<dbReference type="RefSeq" id="XP_028477616.1">
    <property type="nucleotide sequence ID" value="XM_028621164.1"/>
</dbReference>
<dbReference type="GO" id="GO:0005737">
    <property type="term" value="C:cytoplasm"/>
    <property type="evidence" value="ECO:0007669"/>
    <property type="project" value="TreeGrafter"/>
</dbReference>
<evidence type="ECO:0000256" key="1">
    <source>
        <dbReference type="ARBA" id="ARBA00022723"/>
    </source>
</evidence>
<dbReference type="PANTHER" id="PTHR16557">
    <property type="entry name" value="ALKYLATED DNA REPAIR PROTEIN ALKB-RELATED"/>
    <property type="match status" value="1"/>
</dbReference>
<feature type="binding site" evidence="5">
    <location>
        <position position="378"/>
    </location>
    <ligand>
        <name>Fe cation</name>
        <dbReference type="ChEBI" id="CHEBI:24875"/>
        <note>catalytic</note>
    </ligand>
</feature>
<dbReference type="Pfam" id="PF13532">
    <property type="entry name" value="2OG-FeII_Oxy_2"/>
    <property type="match status" value="1"/>
</dbReference>
<dbReference type="AlphaFoldDB" id="A0A427XZ50"/>
<proteinExistence type="predicted"/>
<dbReference type="GO" id="GO:0046872">
    <property type="term" value="F:metal ion binding"/>
    <property type="evidence" value="ECO:0007669"/>
    <property type="project" value="UniProtKB-KW"/>
</dbReference>
<evidence type="ECO:0000256" key="4">
    <source>
        <dbReference type="ARBA" id="ARBA00023004"/>
    </source>
</evidence>
<dbReference type="GO" id="GO:0051213">
    <property type="term" value="F:dioxygenase activity"/>
    <property type="evidence" value="ECO:0007669"/>
    <property type="project" value="UniProtKB-KW"/>
</dbReference>
<dbReference type="InterPro" id="IPR027450">
    <property type="entry name" value="AlkB-like"/>
</dbReference>
<keyword evidence="1 5" id="KW-0479">Metal-binding</keyword>
<dbReference type="EMBL" id="RSCE01000003">
    <property type="protein sequence ID" value="RSH84168.1"/>
    <property type="molecule type" value="Genomic_DNA"/>
</dbReference>
<keyword evidence="3" id="KW-0560">Oxidoreductase</keyword>
<comment type="caution">
    <text evidence="7">The sequence shown here is derived from an EMBL/GenBank/DDBJ whole genome shotgun (WGS) entry which is preliminary data.</text>
</comment>
<sequence length="435" mass="48120">MTADPNDTAHSAFRLAEKHFKNRATPDFPALKDLPLSLCAPVLDLSRPAHQPQPLNDEVWDAGWWGASYAPAVPPPRFRRKGKERARGERPEQDLAGVAMLQLKDGRAGYVVAEGCILIPGYLAPPAQEALLLTALAEYTLPPNPLSLDTHYRVPPDLFAAYLSEPDTLIAPRHYEFDEAQRIQLEAASKATKGPRPLIETAPAATLGYDEVKRRNATWTGDAASLKLGSKSVAALIKELRWANLGWVYQWSTKSYDFSTETPIPFPVPMKDMCRAVVASVPWAEVFTADEEEPDWQAWEKDYEPDTGIVNYYQLKDTLMAHVDRSELDPSRPLISVSLGHACIFLLGTSSRADPPRPVLLRSGDVLVMSGRGRQAYHGVPRILEGTLPAHFQEREGDSEAMKGAKRWVQAGARVNVNARQVFPPGFKMPAAEVN</sequence>
<feature type="binding site" evidence="5">
    <location>
        <position position="322"/>
    </location>
    <ligand>
        <name>Fe cation</name>
        <dbReference type="ChEBI" id="CHEBI:24875"/>
        <note>catalytic</note>
    </ligand>
</feature>
<dbReference type="Gene3D" id="2.60.120.590">
    <property type="entry name" value="Alpha-ketoglutarate-dependent dioxygenase AlkB-like"/>
    <property type="match status" value="1"/>
</dbReference>
<dbReference type="InterPro" id="IPR037151">
    <property type="entry name" value="AlkB-like_sf"/>
</dbReference>
<dbReference type="GO" id="GO:0005634">
    <property type="term" value="C:nucleus"/>
    <property type="evidence" value="ECO:0007669"/>
    <property type="project" value="TreeGrafter"/>
</dbReference>
<evidence type="ECO:0000256" key="3">
    <source>
        <dbReference type="ARBA" id="ARBA00023002"/>
    </source>
</evidence>
<comment type="cofactor">
    <cofactor evidence="5">
        <name>Fe(2+)</name>
        <dbReference type="ChEBI" id="CHEBI:29033"/>
    </cofactor>
    <text evidence="5">Binds 1 Fe(2+) ion per subunit.</text>
</comment>
<dbReference type="InterPro" id="IPR004574">
    <property type="entry name" value="Alkb"/>
</dbReference>
<feature type="binding site" evidence="5">
    <location>
        <position position="324"/>
    </location>
    <ligand>
        <name>Fe cation</name>
        <dbReference type="ChEBI" id="CHEBI:24875"/>
        <note>catalytic</note>
    </ligand>
</feature>
<protein>
    <recommendedName>
        <fullName evidence="6">Fe2OG dioxygenase domain-containing protein</fullName>
    </recommendedName>
</protein>
<feature type="domain" description="Fe2OG dioxygenase" evidence="6">
    <location>
        <begin position="304"/>
        <end position="423"/>
    </location>
</feature>